<dbReference type="OrthoDB" id="1324294at2759"/>
<gene>
    <name evidence="1" type="ORF">M569_00359</name>
</gene>
<organism evidence="1 2">
    <name type="scientific">Genlisea aurea</name>
    <dbReference type="NCBI Taxonomy" id="192259"/>
    <lineage>
        <taxon>Eukaryota</taxon>
        <taxon>Viridiplantae</taxon>
        <taxon>Streptophyta</taxon>
        <taxon>Embryophyta</taxon>
        <taxon>Tracheophyta</taxon>
        <taxon>Spermatophyta</taxon>
        <taxon>Magnoliopsida</taxon>
        <taxon>eudicotyledons</taxon>
        <taxon>Gunneridae</taxon>
        <taxon>Pentapetalae</taxon>
        <taxon>asterids</taxon>
        <taxon>lamiids</taxon>
        <taxon>Lamiales</taxon>
        <taxon>Lentibulariaceae</taxon>
        <taxon>Genlisea</taxon>
    </lineage>
</organism>
<dbReference type="AlphaFoldDB" id="S8DA82"/>
<reference evidence="1 2" key="1">
    <citation type="journal article" date="2013" name="BMC Genomics">
        <title>The miniature genome of a carnivorous plant Genlisea aurea contains a low number of genes and short non-coding sequences.</title>
        <authorList>
            <person name="Leushkin E.V."/>
            <person name="Sutormin R.A."/>
            <person name="Nabieva E.R."/>
            <person name="Penin A.A."/>
            <person name="Kondrashov A.S."/>
            <person name="Logacheva M.D."/>
        </authorList>
    </citation>
    <scope>NUCLEOTIDE SEQUENCE [LARGE SCALE GENOMIC DNA]</scope>
</reference>
<name>S8DA82_9LAMI</name>
<dbReference type="EMBL" id="AUSU01000084">
    <property type="protein sequence ID" value="EPS74396.1"/>
    <property type="molecule type" value="Genomic_DNA"/>
</dbReference>
<dbReference type="Proteomes" id="UP000015453">
    <property type="component" value="Unassembled WGS sequence"/>
</dbReference>
<feature type="non-terminal residue" evidence="1">
    <location>
        <position position="1"/>
    </location>
</feature>
<evidence type="ECO:0000313" key="2">
    <source>
        <dbReference type="Proteomes" id="UP000015453"/>
    </source>
</evidence>
<proteinExistence type="predicted"/>
<evidence type="ECO:0000313" key="1">
    <source>
        <dbReference type="EMBL" id="EPS74396.1"/>
    </source>
</evidence>
<keyword evidence="2" id="KW-1185">Reference proteome</keyword>
<protein>
    <submittedName>
        <fullName evidence="1">Uncharacterized protein</fullName>
    </submittedName>
</protein>
<accession>S8DA82</accession>
<sequence length="106" mass="11792">IGFAPMKTIRFIHISSYLVLVFFLIVNGVRSSCLCYSLRHIIPSGKPGLLVFFVSAHDLNESHIHPSTCSSTLRTSPKGGGFRDISNWLSCISNKLFNGWHVELCP</sequence>
<comment type="caution">
    <text evidence="1">The sequence shown here is derived from an EMBL/GenBank/DDBJ whole genome shotgun (WGS) entry which is preliminary data.</text>
</comment>